<dbReference type="SUPFAM" id="SSF46689">
    <property type="entry name" value="Homeodomain-like"/>
    <property type="match status" value="1"/>
</dbReference>
<dbReference type="PANTHER" id="PTHR21530:SF0">
    <property type="entry name" value="TRAB FAMILY PROTEIN"/>
    <property type="match status" value="1"/>
</dbReference>
<dbReference type="Pfam" id="PF00249">
    <property type="entry name" value="Myb_DNA-binding"/>
    <property type="match status" value="1"/>
</dbReference>
<dbReference type="InterPro" id="IPR046345">
    <property type="entry name" value="TraB_PrgY-like"/>
</dbReference>
<dbReference type="SUPFAM" id="SSF52172">
    <property type="entry name" value="CheY-like"/>
    <property type="match status" value="1"/>
</dbReference>
<gene>
    <name evidence="9" type="ORF">VitviT2T_024980</name>
</gene>
<proteinExistence type="predicted"/>
<evidence type="ECO:0000256" key="3">
    <source>
        <dbReference type="ARBA" id="ARBA00023163"/>
    </source>
</evidence>
<feature type="region of interest" description="Disordered" evidence="6">
    <location>
        <begin position="656"/>
        <end position="678"/>
    </location>
</feature>
<dbReference type="InterPro" id="IPR002816">
    <property type="entry name" value="TraB/PrgY/GumN_fam"/>
</dbReference>
<reference evidence="9 10" key="1">
    <citation type="journal article" date="2023" name="Hortic Res">
        <title>The complete reference genome for grapevine (Vitis vinifera L.) genetics and breeding.</title>
        <authorList>
            <person name="Shi X."/>
            <person name="Cao S."/>
            <person name="Wang X."/>
            <person name="Huang S."/>
            <person name="Wang Y."/>
            <person name="Liu Z."/>
            <person name="Liu W."/>
            <person name="Leng X."/>
            <person name="Peng Y."/>
            <person name="Wang N."/>
            <person name="Wang Y."/>
            <person name="Ma Z."/>
            <person name="Xu X."/>
            <person name="Zhang F."/>
            <person name="Xue H."/>
            <person name="Zhong H."/>
            <person name="Wang Y."/>
            <person name="Zhang K."/>
            <person name="Velt A."/>
            <person name="Avia K."/>
            <person name="Holtgrawe D."/>
            <person name="Grimplet J."/>
            <person name="Matus J.T."/>
            <person name="Ware D."/>
            <person name="Wu X."/>
            <person name="Wang H."/>
            <person name="Liu C."/>
            <person name="Fang Y."/>
            <person name="Rustenholz C."/>
            <person name="Cheng Z."/>
            <person name="Xiao H."/>
            <person name="Zhou Y."/>
        </authorList>
    </citation>
    <scope>NUCLEOTIDE SEQUENCE [LARGE SCALE GENOMIC DNA]</scope>
    <source>
        <strain evidence="10">cv. Pinot noir / PN40024</strain>
        <tissue evidence="9">Leaf</tissue>
    </source>
</reference>
<dbReference type="InterPro" id="IPR006447">
    <property type="entry name" value="Myb_dom_plants"/>
</dbReference>
<dbReference type="InterPro" id="IPR017930">
    <property type="entry name" value="Myb_dom"/>
</dbReference>
<sequence>METLASTFPIFTANPNFHTTKPSKPSKVSVSIKPPPPDFDFRAQILEDSRATIAQTHPQLLDLADNGSLVVIEKRLFGPVPAWRTEFVEPEEIWLLGTTHISSFSAADVERVVEVVNPDNVVVELCRSRAGIMYTSNHGELNQQLRSSMFSLSGTGFFGAIGRSINLGGQTALALRLLLAVFSSKISSDVNRPFGDEFRAARKASEKVGAQIVLGDRPIEITLERAWNSLEWNEKLSLVISVIRGITSSELSTNEMKELSTDDSTFQLYDQLSVAYPSLLQPLIHERDTYLAWSLKRSKAVNGGKRVVGVIGKGHMNGVIYALVSDQGNLRFRDLVGKRSSGDGANGWVDSLLKNLVRDTVIVVTVKNPLDALATLRSGSDFFHLVVTDVHMPELDGFEFQKKVQEEFQLPVVMMSADDKESSMLKGLEAGAAFYIVKPVNYDDLKNIWQYAVGPRKDNSVDMQDVGPAPEEESPVEKTPDDPVDIESVSSVNEVNQSKRDPKKKASKRVIEDSGKENSDAVSPKRTKVVWTSALHTRFLEAVRKIGLERAVPKRILELMNMPGLTRENVASHLQKYRIFLRRVAEASNSTGSSTGKRIAERTLRSSFATGHPSLLISALQQGFPQLLNQQLVGSLLQPGFPGNIQINDPTLRGAIFPNQQASSSNPRPQLGHGQGHSMNNQAYLQQQPFGNTNALPEANGGVMNGANPMQMNQQQTQARSELVPNAMSNNNFTVFEGSGNIHGVQNMESFNNSHLPPNFDCNNNIAGSGPMGLSNGFNGNYGSIAGNINGNLALSESVNSGYYAQGAYSSVGLRSTNQPPTRFSNITQQNNNPMLLPSLSLLQQNDLGNGGGDNSYLLDHLMNTTAPMESVSPLQFAESELDELFQGHLNNLHNNEQQVGEEVQSHDYSINLNPVENNPPENQPSSNQIESGVEIMGYVGNGIDQLDDYFLSFEPQNPNQQQGGGDFQETGPYHGYPNVNPAWNQGINNDIVDSMFGRGMY</sequence>
<keyword evidence="4" id="KW-0539">Nucleus</keyword>
<keyword evidence="2" id="KW-0805">Transcription regulation</keyword>
<dbReference type="CDD" id="cd17584">
    <property type="entry name" value="REC_typeB_ARR-like"/>
    <property type="match status" value="1"/>
</dbReference>
<evidence type="ECO:0000259" key="8">
    <source>
        <dbReference type="PROSITE" id="PS51294"/>
    </source>
</evidence>
<organism evidence="9 10">
    <name type="scientific">Vitis vinifera</name>
    <name type="common">Grape</name>
    <dbReference type="NCBI Taxonomy" id="29760"/>
    <lineage>
        <taxon>Eukaryota</taxon>
        <taxon>Viridiplantae</taxon>
        <taxon>Streptophyta</taxon>
        <taxon>Embryophyta</taxon>
        <taxon>Tracheophyta</taxon>
        <taxon>Spermatophyta</taxon>
        <taxon>Magnoliopsida</taxon>
        <taxon>eudicotyledons</taxon>
        <taxon>Gunneridae</taxon>
        <taxon>Pentapetalae</taxon>
        <taxon>rosids</taxon>
        <taxon>Vitales</taxon>
        <taxon>Vitaceae</taxon>
        <taxon>Viteae</taxon>
        <taxon>Vitis</taxon>
    </lineage>
</organism>
<dbReference type="InterPro" id="IPR009057">
    <property type="entry name" value="Homeodomain-like_sf"/>
</dbReference>
<name>A0ABY9DJD2_VITVI</name>
<evidence type="ECO:0000256" key="5">
    <source>
        <dbReference type="PROSITE-ProRule" id="PRU00169"/>
    </source>
</evidence>
<dbReference type="EMBL" id="CP126663">
    <property type="protein sequence ID" value="WKA07116.1"/>
    <property type="molecule type" value="Genomic_DNA"/>
</dbReference>
<dbReference type="InterPro" id="IPR001005">
    <property type="entry name" value="SANT/Myb"/>
</dbReference>
<dbReference type="Pfam" id="PF00072">
    <property type="entry name" value="Response_reg"/>
    <property type="match status" value="1"/>
</dbReference>
<dbReference type="InterPro" id="IPR011006">
    <property type="entry name" value="CheY-like_superfamily"/>
</dbReference>
<protein>
    <recommendedName>
        <fullName evidence="11">Two-component response regulator ARR2</fullName>
    </recommendedName>
</protein>
<dbReference type="Proteomes" id="UP001227230">
    <property type="component" value="Chromosome 16"/>
</dbReference>
<feature type="compositionally biased region" description="Low complexity" evidence="6">
    <location>
        <begin position="487"/>
        <end position="496"/>
    </location>
</feature>
<evidence type="ECO:0000313" key="9">
    <source>
        <dbReference type="EMBL" id="WKA07116.1"/>
    </source>
</evidence>
<dbReference type="PANTHER" id="PTHR21530">
    <property type="entry name" value="PHEROMONE SHUTDOWN PROTEIN"/>
    <property type="match status" value="1"/>
</dbReference>
<evidence type="ECO:0000256" key="6">
    <source>
        <dbReference type="SAM" id="MobiDB-lite"/>
    </source>
</evidence>
<dbReference type="InterPro" id="IPR001789">
    <property type="entry name" value="Sig_transdc_resp-reg_receiver"/>
</dbReference>
<feature type="compositionally biased region" description="Basic and acidic residues" evidence="6">
    <location>
        <begin position="509"/>
        <end position="519"/>
    </location>
</feature>
<dbReference type="Gene3D" id="1.10.10.60">
    <property type="entry name" value="Homeodomain-like"/>
    <property type="match status" value="1"/>
</dbReference>
<evidence type="ECO:0000313" key="10">
    <source>
        <dbReference type="Proteomes" id="UP001227230"/>
    </source>
</evidence>
<evidence type="ECO:0000256" key="1">
    <source>
        <dbReference type="ARBA" id="ARBA00004123"/>
    </source>
</evidence>
<feature type="domain" description="HTH myb-type" evidence="8">
    <location>
        <begin position="523"/>
        <end position="582"/>
    </location>
</feature>
<feature type="compositionally biased region" description="Polar residues" evidence="6">
    <location>
        <begin position="658"/>
        <end position="668"/>
    </location>
</feature>
<evidence type="ECO:0000256" key="2">
    <source>
        <dbReference type="ARBA" id="ARBA00023015"/>
    </source>
</evidence>
<accession>A0ABY9DJD2</accession>
<dbReference type="Gene3D" id="3.40.50.2300">
    <property type="match status" value="1"/>
</dbReference>
<dbReference type="Pfam" id="PF01963">
    <property type="entry name" value="TraB_PrgY_gumN"/>
    <property type="match status" value="1"/>
</dbReference>
<dbReference type="PROSITE" id="PS51294">
    <property type="entry name" value="HTH_MYB"/>
    <property type="match status" value="1"/>
</dbReference>
<dbReference type="NCBIfam" id="TIGR01557">
    <property type="entry name" value="myb_SHAQKYF"/>
    <property type="match status" value="1"/>
</dbReference>
<keyword evidence="3" id="KW-0804">Transcription</keyword>
<dbReference type="SMART" id="SM00448">
    <property type="entry name" value="REC"/>
    <property type="match status" value="1"/>
</dbReference>
<dbReference type="CDD" id="cd14726">
    <property type="entry name" value="TraB_PrgY-like"/>
    <property type="match status" value="1"/>
</dbReference>
<dbReference type="PROSITE" id="PS50110">
    <property type="entry name" value="RESPONSE_REGULATORY"/>
    <property type="match status" value="1"/>
</dbReference>
<evidence type="ECO:0000256" key="4">
    <source>
        <dbReference type="ARBA" id="ARBA00023242"/>
    </source>
</evidence>
<feature type="modified residue" description="4-aspartylphosphate" evidence="5">
    <location>
        <position position="389"/>
    </location>
</feature>
<feature type="region of interest" description="Disordered" evidence="6">
    <location>
        <begin position="459"/>
        <end position="525"/>
    </location>
</feature>
<feature type="domain" description="Response regulatory" evidence="7">
    <location>
        <begin position="338"/>
        <end position="453"/>
    </location>
</feature>
<keyword evidence="10" id="KW-1185">Reference proteome</keyword>
<keyword evidence="5" id="KW-0597">Phosphoprotein</keyword>
<comment type="subcellular location">
    <subcellularLocation>
        <location evidence="1">Nucleus</location>
    </subcellularLocation>
</comment>
<evidence type="ECO:0000259" key="7">
    <source>
        <dbReference type="PROSITE" id="PS50110"/>
    </source>
</evidence>
<evidence type="ECO:0008006" key="11">
    <source>
        <dbReference type="Google" id="ProtNLM"/>
    </source>
</evidence>